<dbReference type="PANTHER" id="PTHR11205">
    <property type="entry name" value="RIBOSOMAL PROTEIN S7"/>
    <property type="match status" value="1"/>
</dbReference>
<name>A0A4P9X630_9FUNG</name>
<dbReference type="OrthoDB" id="9972728at2759"/>
<organism evidence="5 6">
    <name type="scientific">Caulochytrium protostelioides</name>
    <dbReference type="NCBI Taxonomy" id="1555241"/>
    <lineage>
        <taxon>Eukaryota</taxon>
        <taxon>Fungi</taxon>
        <taxon>Fungi incertae sedis</taxon>
        <taxon>Chytridiomycota</taxon>
        <taxon>Chytridiomycota incertae sedis</taxon>
        <taxon>Chytridiomycetes</taxon>
        <taxon>Caulochytriales</taxon>
        <taxon>Caulochytriaceae</taxon>
        <taxon>Caulochytrium</taxon>
    </lineage>
</organism>
<evidence type="ECO:0000259" key="4">
    <source>
        <dbReference type="Pfam" id="PF00177"/>
    </source>
</evidence>
<feature type="non-terminal residue" evidence="5">
    <location>
        <position position="1"/>
    </location>
</feature>
<dbReference type="InterPro" id="IPR000235">
    <property type="entry name" value="Ribosomal_uS7"/>
</dbReference>
<proteinExistence type="inferred from homology"/>
<protein>
    <recommendedName>
        <fullName evidence="4">Small ribosomal subunit protein uS7 domain-containing protein</fullName>
    </recommendedName>
</protein>
<dbReference type="Gene3D" id="1.10.455.10">
    <property type="entry name" value="Ribosomal protein S7 domain"/>
    <property type="match status" value="1"/>
</dbReference>
<dbReference type="STRING" id="1555241.A0A4P9X630"/>
<feature type="domain" description="Small ribosomal subunit protein uS7" evidence="4">
    <location>
        <begin position="5"/>
        <end position="137"/>
    </location>
</feature>
<evidence type="ECO:0000256" key="2">
    <source>
        <dbReference type="ARBA" id="ARBA00022980"/>
    </source>
</evidence>
<dbReference type="Pfam" id="PF00177">
    <property type="entry name" value="Ribosomal_S7"/>
    <property type="match status" value="1"/>
</dbReference>
<dbReference type="GO" id="GO:0005840">
    <property type="term" value="C:ribosome"/>
    <property type="evidence" value="ECO:0007669"/>
    <property type="project" value="UniProtKB-KW"/>
</dbReference>
<comment type="similarity">
    <text evidence="1">Belongs to the universal ribosomal protein uS7 family.</text>
</comment>
<dbReference type="InterPro" id="IPR036823">
    <property type="entry name" value="Ribosomal_uS7_dom_sf"/>
</dbReference>
<keyword evidence="3" id="KW-0687">Ribonucleoprotein</keyword>
<dbReference type="AlphaFoldDB" id="A0A4P9X630"/>
<dbReference type="Proteomes" id="UP000274922">
    <property type="component" value="Unassembled WGS sequence"/>
</dbReference>
<dbReference type="InterPro" id="IPR023798">
    <property type="entry name" value="Ribosomal_uS7_dom"/>
</dbReference>
<reference evidence="6" key="1">
    <citation type="journal article" date="2018" name="Nat. Microbiol.">
        <title>Leveraging single-cell genomics to expand the fungal tree of life.</title>
        <authorList>
            <person name="Ahrendt S.R."/>
            <person name="Quandt C.A."/>
            <person name="Ciobanu D."/>
            <person name="Clum A."/>
            <person name="Salamov A."/>
            <person name="Andreopoulos B."/>
            <person name="Cheng J.F."/>
            <person name="Woyke T."/>
            <person name="Pelin A."/>
            <person name="Henrissat B."/>
            <person name="Reynolds N.K."/>
            <person name="Benny G.L."/>
            <person name="Smith M.E."/>
            <person name="James T.Y."/>
            <person name="Grigoriev I.V."/>
        </authorList>
    </citation>
    <scope>NUCLEOTIDE SEQUENCE [LARGE SCALE GENOMIC DNA]</scope>
    <source>
        <strain evidence="6">ATCC 52028</strain>
    </source>
</reference>
<accession>A0A4P9X630</accession>
<dbReference type="GO" id="GO:1990904">
    <property type="term" value="C:ribonucleoprotein complex"/>
    <property type="evidence" value="ECO:0007669"/>
    <property type="project" value="UniProtKB-KW"/>
</dbReference>
<gene>
    <name evidence="5" type="ORF">CXG81DRAFT_1747</name>
</gene>
<dbReference type="EMBL" id="ML014207">
    <property type="protein sequence ID" value="RKP00615.1"/>
    <property type="molecule type" value="Genomic_DNA"/>
</dbReference>
<evidence type="ECO:0000313" key="5">
    <source>
        <dbReference type="EMBL" id="RKP00615.1"/>
    </source>
</evidence>
<keyword evidence="6" id="KW-1185">Reference proteome</keyword>
<evidence type="ECO:0000313" key="6">
    <source>
        <dbReference type="Proteomes" id="UP000274922"/>
    </source>
</evidence>
<feature type="non-terminal residue" evidence="5">
    <location>
        <position position="147"/>
    </location>
</feature>
<evidence type="ECO:0000256" key="1">
    <source>
        <dbReference type="ARBA" id="ARBA00007151"/>
    </source>
</evidence>
<dbReference type="GO" id="GO:0006412">
    <property type="term" value="P:translation"/>
    <property type="evidence" value="ECO:0007669"/>
    <property type="project" value="InterPro"/>
</dbReference>
<sequence length="147" mass="16420">LSEEDAVVELFINTVMQDGKKAVARAVVAEALHVVQRHTTAMSPRQYLVQAIDRVAPLMKLNSQSRGAKAVVSPVPIGERARRRTAMKWILKAINRRKHRRIATGQLLGNELIKIHEGTSAALERKRNVYITALANRSNVLLTDRPI</sequence>
<dbReference type="PIRSF" id="PIRSF002122">
    <property type="entry name" value="RPS7p_RPS7a_RPS5e_RPS7o"/>
    <property type="match status" value="1"/>
</dbReference>
<evidence type="ECO:0000256" key="3">
    <source>
        <dbReference type="ARBA" id="ARBA00023274"/>
    </source>
</evidence>
<dbReference type="SUPFAM" id="SSF47973">
    <property type="entry name" value="Ribosomal protein S7"/>
    <property type="match status" value="1"/>
</dbReference>
<keyword evidence="2" id="KW-0689">Ribosomal protein</keyword>